<feature type="domain" description="HTH gntR-type" evidence="4">
    <location>
        <begin position="11"/>
        <end position="79"/>
    </location>
</feature>
<dbReference type="PRINTS" id="PR00035">
    <property type="entry name" value="HTHGNTR"/>
</dbReference>
<dbReference type="SUPFAM" id="SSF64288">
    <property type="entry name" value="Chorismate lyase-like"/>
    <property type="match status" value="1"/>
</dbReference>
<keyword evidence="2" id="KW-0238">DNA-binding</keyword>
<dbReference type="InterPro" id="IPR000524">
    <property type="entry name" value="Tscrpt_reg_HTH_GntR"/>
</dbReference>
<dbReference type="SMART" id="SM00345">
    <property type="entry name" value="HTH_GNTR"/>
    <property type="match status" value="1"/>
</dbReference>
<dbReference type="InterPro" id="IPR050679">
    <property type="entry name" value="Bact_HTH_transcr_reg"/>
</dbReference>
<name>A0A8A7KC94_9FIRM</name>
<keyword evidence="6" id="KW-1185">Reference proteome</keyword>
<dbReference type="GO" id="GO:0003677">
    <property type="term" value="F:DNA binding"/>
    <property type="evidence" value="ECO:0007669"/>
    <property type="project" value="UniProtKB-KW"/>
</dbReference>
<dbReference type="CDD" id="cd07377">
    <property type="entry name" value="WHTH_GntR"/>
    <property type="match status" value="1"/>
</dbReference>
<dbReference type="InterPro" id="IPR011663">
    <property type="entry name" value="UTRA"/>
</dbReference>
<keyword evidence="1" id="KW-0805">Transcription regulation</keyword>
<reference evidence="5" key="1">
    <citation type="submission" date="2019-12" db="EMBL/GenBank/DDBJ databases">
        <authorList>
            <person name="zhang j."/>
            <person name="sun C.M."/>
        </authorList>
    </citation>
    <scope>NUCLEOTIDE SEQUENCE</scope>
    <source>
        <strain evidence="5">NS-1</strain>
    </source>
</reference>
<dbReference type="Pfam" id="PF07702">
    <property type="entry name" value="UTRA"/>
    <property type="match status" value="1"/>
</dbReference>
<dbReference type="GO" id="GO:0003700">
    <property type="term" value="F:DNA-binding transcription factor activity"/>
    <property type="evidence" value="ECO:0007669"/>
    <property type="project" value="InterPro"/>
</dbReference>
<dbReference type="InterPro" id="IPR036388">
    <property type="entry name" value="WH-like_DNA-bd_sf"/>
</dbReference>
<dbReference type="SMART" id="SM00866">
    <property type="entry name" value="UTRA"/>
    <property type="match status" value="1"/>
</dbReference>
<dbReference type="PANTHER" id="PTHR44846">
    <property type="entry name" value="MANNOSYL-D-GLYCERATE TRANSPORT/METABOLISM SYSTEM REPRESSOR MNGR-RELATED"/>
    <property type="match status" value="1"/>
</dbReference>
<dbReference type="SUPFAM" id="SSF46785">
    <property type="entry name" value="Winged helix' DNA-binding domain"/>
    <property type="match status" value="1"/>
</dbReference>
<keyword evidence="3" id="KW-0804">Transcription</keyword>
<evidence type="ECO:0000313" key="6">
    <source>
        <dbReference type="Proteomes" id="UP000665020"/>
    </source>
</evidence>
<dbReference type="InterPro" id="IPR036390">
    <property type="entry name" value="WH_DNA-bd_sf"/>
</dbReference>
<dbReference type="AlphaFoldDB" id="A0A8A7KC94"/>
<accession>A0A8A7KC94</accession>
<evidence type="ECO:0000259" key="4">
    <source>
        <dbReference type="PROSITE" id="PS50949"/>
    </source>
</evidence>
<dbReference type="PROSITE" id="PS50949">
    <property type="entry name" value="HTH_GNTR"/>
    <property type="match status" value="1"/>
</dbReference>
<dbReference type="InterPro" id="IPR028978">
    <property type="entry name" value="Chorismate_lyase_/UTRA_dom_sf"/>
</dbReference>
<protein>
    <submittedName>
        <fullName evidence="5">UTRA domain-containing protein</fullName>
    </submittedName>
</protein>
<dbReference type="Proteomes" id="UP000665020">
    <property type="component" value="Chromosome"/>
</dbReference>
<dbReference type="Gene3D" id="1.10.10.10">
    <property type="entry name" value="Winged helix-like DNA-binding domain superfamily/Winged helix DNA-binding domain"/>
    <property type="match status" value="1"/>
</dbReference>
<dbReference type="EMBL" id="CP046640">
    <property type="protein sequence ID" value="QTL96507.1"/>
    <property type="molecule type" value="Genomic_DNA"/>
</dbReference>
<organism evidence="5 6">
    <name type="scientific">Iocasia fonsfrigidae</name>
    <dbReference type="NCBI Taxonomy" id="2682810"/>
    <lineage>
        <taxon>Bacteria</taxon>
        <taxon>Bacillati</taxon>
        <taxon>Bacillota</taxon>
        <taxon>Clostridia</taxon>
        <taxon>Halanaerobiales</taxon>
        <taxon>Halanaerobiaceae</taxon>
        <taxon>Iocasia</taxon>
    </lineage>
</organism>
<evidence type="ECO:0000313" key="5">
    <source>
        <dbReference type="EMBL" id="QTL96507.1"/>
    </source>
</evidence>
<evidence type="ECO:0000256" key="1">
    <source>
        <dbReference type="ARBA" id="ARBA00023015"/>
    </source>
</evidence>
<dbReference type="PANTHER" id="PTHR44846:SF1">
    <property type="entry name" value="MANNOSYL-D-GLYCERATE TRANSPORT_METABOLISM SYSTEM REPRESSOR MNGR-RELATED"/>
    <property type="match status" value="1"/>
</dbReference>
<evidence type="ECO:0000256" key="3">
    <source>
        <dbReference type="ARBA" id="ARBA00023163"/>
    </source>
</evidence>
<proteinExistence type="predicted"/>
<dbReference type="GO" id="GO:0045892">
    <property type="term" value="P:negative regulation of DNA-templated transcription"/>
    <property type="evidence" value="ECO:0007669"/>
    <property type="project" value="TreeGrafter"/>
</dbReference>
<gene>
    <name evidence="5" type="ORF">GM661_00250</name>
</gene>
<dbReference type="RefSeq" id="WP_125987162.1">
    <property type="nucleotide sequence ID" value="NZ_CP046640.1"/>
</dbReference>
<evidence type="ECO:0000256" key="2">
    <source>
        <dbReference type="ARBA" id="ARBA00023125"/>
    </source>
</evidence>
<dbReference type="Pfam" id="PF00392">
    <property type="entry name" value="GntR"/>
    <property type="match status" value="1"/>
</dbReference>
<dbReference type="KEGG" id="ifn:GM661_00250"/>
<dbReference type="Gene3D" id="3.40.1410.10">
    <property type="entry name" value="Chorismate lyase-like"/>
    <property type="match status" value="1"/>
</dbReference>
<sequence>MKISINKNSHIPIYFQIQKQIRKAIEKVKIKPGEQLPTERELSSNLGVSRVTIRKAMRGLIMEGLCEKKSGKGIFVADKKLIMNIQNLEGTTQFIKRFGFDIKTSVIDKKIIKSEENLSSKLELVEGSDVLFLKRVRYVKGEPVMLEETYLPLYLFENIEIEDLNRSLYNVLNHKYNIKPARSKGVYNIRISGEKESEILNLKLNTPLLVKKATSYTSEEIPFEYNIAKYRTDKFEFIIDLKSN</sequence>